<comment type="caution">
    <text evidence="11">The sequence shown here is derived from an EMBL/GenBank/DDBJ whole genome shotgun (WGS) entry which is preliminary data.</text>
</comment>
<dbReference type="Gene3D" id="3.30.465.10">
    <property type="match status" value="1"/>
</dbReference>
<dbReference type="InterPro" id="IPR016171">
    <property type="entry name" value="Vanillyl_alc_oxidase_C-sub2"/>
</dbReference>
<evidence type="ECO:0000259" key="10">
    <source>
        <dbReference type="PROSITE" id="PS51387"/>
    </source>
</evidence>
<organism evidence="11 12">
    <name type="scientific">Hondaea fermentalgiana</name>
    <dbReference type="NCBI Taxonomy" id="2315210"/>
    <lineage>
        <taxon>Eukaryota</taxon>
        <taxon>Sar</taxon>
        <taxon>Stramenopiles</taxon>
        <taxon>Bigyra</taxon>
        <taxon>Labyrinthulomycetes</taxon>
        <taxon>Thraustochytrida</taxon>
        <taxon>Thraustochytriidae</taxon>
        <taxon>Hondaea</taxon>
    </lineage>
</organism>
<reference evidence="11 12" key="1">
    <citation type="submission" date="2017-12" db="EMBL/GenBank/DDBJ databases">
        <title>Sequencing, de novo assembly and annotation of complete genome of a new Thraustochytrid species, strain FCC1311.</title>
        <authorList>
            <person name="Sedici K."/>
            <person name="Godart F."/>
            <person name="Aiese Cigliano R."/>
            <person name="Sanseverino W."/>
            <person name="Barakat M."/>
            <person name="Ortet P."/>
            <person name="Marechal E."/>
            <person name="Cagnac O."/>
            <person name="Amato A."/>
        </authorList>
    </citation>
    <scope>NUCLEOTIDE SEQUENCE [LARGE SCALE GENOMIC DNA]</scope>
</reference>
<dbReference type="FunFam" id="1.10.45.10:FF:000001">
    <property type="entry name" value="D-lactate dehydrogenase mitochondrial"/>
    <property type="match status" value="1"/>
</dbReference>
<dbReference type="EC" id="1.1.2.4" evidence="9"/>
<sequence>MSDKKCSEEKPADLERTRFSFVRLRRGLSGLAAPQLARRGDASALVQKLRDRFGDEQVFTSEAVLKAHGTDESFHDPVAPDVVFAPRTTEEVSEAMRIAQETQSPVIPFGCGTSLEGHVAALEGGLSIDLSLHMNQVLEVNASDMDCRVQAGITRTALNDFIRDTGLHFSVDPGADASVGGMVATGASGTSAVRYGVMKDNVMGLTCVLADGRIMRTGTRARKSSAGYDLTNLIVGSEGTLACVTEVALRLHGQPESVAAAVCSFPSVRGAVDSVVTALQYGVPLARAEFLCANTLAAVSARSDAISSLGMSTTMPGLFLEFHGSESAVREQVDTMREITSELGMEGEFHFAYAEEDRRKLWKARHEAYWAVQQLRPGCRGSPTDICVPITKLTDFVEETMKDIEATGIPAPLFGHVGDGNFHVILLARPDESQEYLDKIFAFNDRLVQRAIDNEGTCTGEHGIGYGKRRWLEQECGTVAVDTMAAIKHALDPENRMNPGKAI</sequence>
<dbReference type="InterPro" id="IPR016164">
    <property type="entry name" value="FAD-linked_Oxase-like_C"/>
</dbReference>
<dbReference type="InterPro" id="IPR036318">
    <property type="entry name" value="FAD-bd_PCMH-like_sf"/>
</dbReference>
<dbReference type="Pfam" id="PF02913">
    <property type="entry name" value="FAD-oxidase_C"/>
    <property type="match status" value="1"/>
</dbReference>
<dbReference type="InterPro" id="IPR006094">
    <property type="entry name" value="Oxid_FAD_bind_N"/>
</dbReference>
<dbReference type="FunFam" id="3.30.70.2740:FF:000001">
    <property type="entry name" value="D-lactate dehydrogenase mitochondrial"/>
    <property type="match status" value="1"/>
</dbReference>
<accession>A0A2R5GJ26</accession>
<keyword evidence="5" id="KW-0274">FAD</keyword>
<dbReference type="GO" id="GO:0005739">
    <property type="term" value="C:mitochondrion"/>
    <property type="evidence" value="ECO:0007669"/>
    <property type="project" value="UniProtKB-SubCell"/>
</dbReference>
<dbReference type="EMBL" id="BEYU01000079">
    <property type="protein sequence ID" value="GBG30615.1"/>
    <property type="molecule type" value="Genomic_DNA"/>
</dbReference>
<keyword evidence="8" id="KW-0496">Mitochondrion</keyword>
<evidence type="ECO:0000256" key="3">
    <source>
        <dbReference type="ARBA" id="ARBA00008000"/>
    </source>
</evidence>
<keyword evidence="6" id="KW-0809">Transit peptide</keyword>
<gene>
    <name evidence="11" type="ORF">FCC1311_068352</name>
</gene>
<dbReference type="InParanoid" id="A0A2R5GJ26"/>
<dbReference type="PROSITE" id="PS51387">
    <property type="entry name" value="FAD_PCMH"/>
    <property type="match status" value="1"/>
</dbReference>
<dbReference type="PANTHER" id="PTHR11748">
    <property type="entry name" value="D-LACTATE DEHYDROGENASE"/>
    <property type="match status" value="1"/>
</dbReference>
<evidence type="ECO:0000256" key="7">
    <source>
        <dbReference type="ARBA" id="ARBA00023002"/>
    </source>
</evidence>
<dbReference type="InterPro" id="IPR004113">
    <property type="entry name" value="FAD-bd_oxidored_4_C"/>
</dbReference>
<feature type="domain" description="FAD-binding PCMH-type" evidence="10">
    <location>
        <begin position="75"/>
        <end position="254"/>
    </location>
</feature>
<dbReference type="OrthoDB" id="5332616at2759"/>
<name>A0A2R5GJ26_9STRA</name>
<evidence type="ECO:0000256" key="2">
    <source>
        <dbReference type="ARBA" id="ARBA00004173"/>
    </source>
</evidence>
<keyword evidence="4" id="KW-0285">Flavoprotein</keyword>
<evidence type="ECO:0000256" key="5">
    <source>
        <dbReference type="ARBA" id="ARBA00022827"/>
    </source>
</evidence>
<dbReference type="GO" id="GO:0008720">
    <property type="term" value="F:D-lactate dehydrogenase (NAD+) activity"/>
    <property type="evidence" value="ECO:0007669"/>
    <property type="project" value="TreeGrafter"/>
</dbReference>
<keyword evidence="12" id="KW-1185">Reference proteome</keyword>
<comment type="cofactor">
    <cofactor evidence="1">
        <name>FAD</name>
        <dbReference type="ChEBI" id="CHEBI:57692"/>
    </cofactor>
</comment>
<protein>
    <recommendedName>
        <fullName evidence="9">D-lactate dehydrogenase (cytochrome)</fullName>
        <ecNumber evidence="9">1.1.2.4</ecNumber>
    </recommendedName>
</protein>
<proteinExistence type="inferred from homology"/>
<dbReference type="Proteomes" id="UP000241890">
    <property type="component" value="Unassembled WGS sequence"/>
</dbReference>
<comment type="similarity">
    <text evidence="3">Belongs to the FAD-binding oxidoreductase/transferase type 4 family.</text>
</comment>
<evidence type="ECO:0000256" key="9">
    <source>
        <dbReference type="ARBA" id="ARBA00038897"/>
    </source>
</evidence>
<evidence type="ECO:0000313" key="12">
    <source>
        <dbReference type="Proteomes" id="UP000241890"/>
    </source>
</evidence>
<comment type="subcellular location">
    <subcellularLocation>
        <location evidence="2">Mitochondrion</location>
    </subcellularLocation>
</comment>
<evidence type="ECO:0000256" key="1">
    <source>
        <dbReference type="ARBA" id="ARBA00001974"/>
    </source>
</evidence>
<dbReference type="Pfam" id="PF01565">
    <property type="entry name" value="FAD_binding_4"/>
    <property type="match status" value="1"/>
</dbReference>
<dbReference type="InterPro" id="IPR016166">
    <property type="entry name" value="FAD-bd_PCMH"/>
</dbReference>
<dbReference type="GO" id="GO:0004458">
    <property type="term" value="F:D-lactate dehydrogenase (cytochrome) activity"/>
    <property type="evidence" value="ECO:0007669"/>
    <property type="project" value="UniProtKB-EC"/>
</dbReference>
<dbReference type="AlphaFoldDB" id="A0A2R5GJ26"/>
<dbReference type="PANTHER" id="PTHR11748:SF111">
    <property type="entry name" value="D-LACTATE DEHYDROGENASE, MITOCHONDRIAL-RELATED"/>
    <property type="match status" value="1"/>
</dbReference>
<dbReference type="SUPFAM" id="SSF56176">
    <property type="entry name" value="FAD-binding/transporter-associated domain-like"/>
    <property type="match status" value="1"/>
</dbReference>
<dbReference type="Gene3D" id="3.30.70.2740">
    <property type="match status" value="1"/>
</dbReference>
<dbReference type="GO" id="GO:1903457">
    <property type="term" value="P:lactate catabolic process"/>
    <property type="evidence" value="ECO:0007669"/>
    <property type="project" value="TreeGrafter"/>
</dbReference>
<dbReference type="SUPFAM" id="SSF55103">
    <property type="entry name" value="FAD-linked oxidases, C-terminal domain"/>
    <property type="match status" value="1"/>
</dbReference>
<keyword evidence="7" id="KW-0560">Oxidoreductase</keyword>
<evidence type="ECO:0000256" key="4">
    <source>
        <dbReference type="ARBA" id="ARBA00022630"/>
    </source>
</evidence>
<evidence type="ECO:0000313" key="11">
    <source>
        <dbReference type="EMBL" id="GBG30615.1"/>
    </source>
</evidence>
<evidence type="ECO:0000256" key="8">
    <source>
        <dbReference type="ARBA" id="ARBA00023128"/>
    </source>
</evidence>
<dbReference type="GO" id="GO:0071949">
    <property type="term" value="F:FAD binding"/>
    <property type="evidence" value="ECO:0007669"/>
    <property type="project" value="InterPro"/>
</dbReference>
<dbReference type="Gene3D" id="1.10.45.10">
    <property type="entry name" value="Vanillyl-alcohol Oxidase, Chain A, domain 4"/>
    <property type="match status" value="1"/>
</dbReference>
<evidence type="ECO:0000256" key="6">
    <source>
        <dbReference type="ARBA" id="ARBA00022946"/>
    </source>
</evidence>
<dbReference type="InterPro" id="IPR016169">
    <property type="entry name" value="FAD-bd_PCMH_sub2"/>
</dbReference>
<dbReference type="FunFam" id="3.30.465.10:FF:000016">
    <property type="entry name" value="probable D-lactate dehydrogenase, mitochondrial"/>
    <property type="match status" value="1"/>
</dbReference>